<feature type="region of interest" description="Disordered" evidence="1">
    <location>
        <begin position="161"/>
        <end position="226"/>
    </location>
</feature>
<gene>
    <name evidence="2" type="ORF">ERS852456_02683</name>
</gene>
<evidence type="ECO:0000256" key="1">
    <source>
        <dbReference type="SAM" id="MobiDB-lite"/>
    </source>
</evidence>
<dbReference type="Proteomes" id="UP000095787">
    <property type="component" value="Unassembled WGS sequence"/>
</dbReference>
<sequence>MESKNKKEELEIRKASSYDINFPDNKYLENSDKQRIQKAVTDGGISIGNKTFISEKELNKLLVTDRKGVTNAMMSTPPGDLKKVGDVEYMSTPHLQKEISQKRQQPRSITEQEKLGYAQDCVNAFSNNEELSRQRAIEADLITKQRAQLGKKVIKERKSKVSELSGKPLDGMAEVHHKDRVADKPERAFDPTNLAVIRKDEHSEYHNSDYPQNEKGYEQFEKKYKK</sequence>
<organism evidence="2 3">
    <name type="scientific">[Ruminococcus] torques</name>
    <dbReference type="NCBI Taxonomy" id="33039"/>
    <lineage>
        <taxon>Bacteria</taxon>
        <taxon>Bacillati</taxon>
        <taxon>Bacillota</taxon>
        <taxon>Clostridia</taxon>
        <taxon>Lachnospirales</taxon>
        <taxon>Lachnospiraceae</taxon>
        <taxon>Mediterraneibacter</taxon>
    </lineage>
</organism>
<dbReference type="RefSeq" id="WP_009243305.1">
    <property type="nucleotide sequence ID" value="NZ_AP028249.1"/>
</dbReference>
<name>A0A174FET7_9FIRM</name>
<dbReference type="EMBL" id="CYZO01000060">
    <property type="protein sequence ID" value="CUO48231.1"/>
    <property type="molecule type" value="Genomic_DNA"/>
</dbReference>
<accession>A0A174FET7</accession>
<feature type="compositionally biased region" description="Basic and acidic residues" evidence="1">
    <location>
        <begin position="197"/>
        <end position="207"/>
    </location>
</feature>
<proteinExistence type="predicted"/>
<reference evidence="2 3" key="1">
    <citation type="submission" date="2015-09" db="EMBL/GenBank/DDBJ databases">
        <authorList>
            <consortium name="Pathogen Informatics"/>
        </authorList>
    </citation>
    <scope>NUCLEOTIDE SEQUENCE [LARGE SCALE GENOMIC DNA]</scope>
    <source>
        <strain evidence="2 3">2789STDY5834841</strain>
    </source>
</reference>
<dbReference type="AlphaFoldDB" id="A0A174FET7"/>
<protein>
    <submittedName>
        <fullName evidence="2">Uncharacterized protein</fullName>
    </submittedName>
</protein>
<feature type="compositionally biased region" description="Basic and acidic residues" evidence="1">
    <location>
        <begin position="173"/>
        <end position="189"/>
    </location>
</feature>
<evidence type="ECO:0000313" key="3">
    <source>
        <dbReference type="Proteomes" id="UP000095787"/>
    </source>
</evidence>
<feature type="compositionally biased region" description="Basic and acidic residues" evidence="1">
    <location>
        <begin position="215"/>
        <end position="226"/>
    </location>
</feature>
<evidence type="ECO:0000313" key="2">
    <source>
        <dbReference type="EMBL" id="CUO48231.1"/>
    </source>
</evidence>